<name>A0ABY8WQ41_9ACTN</name>
<dbReference type="SUPFAM" id="SSF55831">
    <property type="entry name" value="Thymidylate synthase/dCMP hydroxymethylase"/>
    <property type="match status" value="1"/>
</dbReference>
<dbReference type="InterPro" id="IPR036926">
    <property type="entry name" value="Thymidate_synth/dCMP_Mease_sf"/>
</dbReference>
<keyword evidence="2" id="KW-1185">Reference proteome</keyword>
<dbReference type="EMBL" id="CP126980">
    <property type="protein sequence ID" value="WIM99970.1"/>
    <property type="molecule type" value="Genomic_DNA"/>
</dbReference>
<accession>A0ABY8WQ41</accession>
<reference evidence="1 2" key="1">
    <citation type="submission" date="2023-06" db="EMBL/GenBank/DDBJ databases">
        <authorList>
            <person name="Yushchuk O."/>
            <person name="Binda E."/>
            <person name="Ruckert-Reed C."/>
            <person name="Fedorenko V."/>
            <person name="Kalinowski J."/>
            <person name="Marinelli F."/>
        </authorList>
    </citation>
    <scope>NUCLEOTIDE SEQUENCE [LARGE SCALE GENOMIC DNA]</scope>
    <source>
        <strain evidence="1 2">NRRL 3884</strain>
    </source>
</reference>
<evidence type="ECO:0000313" key="2">
    <source>
        <dbReference type="Proteomes" id="UP001240150"/>
    </source>
</evidence>
<evidence type="ECO:0008006" key="3">
    <source>
        <dbReference type="Google" id="ProtNLM"/>
    </source>
</evidence>
<protein>
    <recommendedName>
        <fullName evidence="3">Thymidylate synthase</fullName>
    </recommendedName>
</protein>
<proteinExistence type="predicted"/>
<sequence>MNLISVQVADVSSAWLSAARRLHDEPRRKAIHTVVQIVDPVAENPAVREAMDLLLAEQDLQCVETVANTIFPEAFANDSRDHAELVDRYVKIYPLLRKRFGKNGRGTYFGRLIQYPTGKEPFDQIGAVIDRILIERNGGNPKHARYEATVSVAEDATSVPIYVPGRDNSPMAFPCLSHCSFQTDPDGLVHLLATYRSQYLVQRGYGNYLGLGRLLAHVARQTGLRVGHLTVVAGVAHLEPPILPVRAMLGRFADLMTP</sequence>
<evidence type="ECO:0000313" key="1">
    <source>
        <dbReference type="EMBL" id="WIM99970.1"/>
    </source>
</evidence>
<organism evidence="1 2">
    <name type="scientific">Actinoplanes oblitus</name>
    <dbReference type="NCBI Taxonomy" id="3040509"/>
    <lineage>
        <taxon>Bacteria</taxon>
        <taxon>Bacillati</taxon>
        <taxon>Actinomycetota</taxon>
        <taxon>Actinomycetes</taxon>
        <taxon>Micromonosporales</taxon>
        <taxon>Micromonosporaceae</taxon>
        <taxon>Actinoplanes</taxon>
    </lineage>
</organism>
<dbReference type="Gene3D" id="3.30.572.10">
    <property type="entry name" value="Thymidylate synthase/dCMP hydroxymethylase domain"/>
    <property type="match status" value="1"/>
</dbReference>
<dbReference type="Proteomes" id="UP001240150">
    <property type="component" value="Chromosome"/>
</dbReference>
<gene>
    <name evidence="1" type="ORF">ACTOB_003641</name>
</gene>
<dbReference type="RefSeq" id="WP_284921422.1">
    <property type="nucleotide sequence ID" value="NZ_CP126980.1"/>
</dbReference>